<dbReference type="InterPro" id="IPR031926">
    <property type="entry name" value="TMEM135_N"/>
</dbReference>
<evidence type="ECO:0000313" key="3">
    <source>
        <dbReference type="EMBL" id="NDV32039.1"/>
    </source>
</evidence>
<dbReference type="Pfam" id="PF15982">
    <property type="entry name" value="TMEM135_C_rich"/>
    <property type="match status" value="1"/>
</dbReference>
<feature type="transmembrane region" description="Helical" evidence="1">
    <location>
        <begin position="311"/>
        <end position="328"/>
    </location>
</feature>
<accession>A0A6B2L4Z8</accession>
<evidence type="ECO:0000259" key="2">
    <source>
        <dbReference type="Pfam" id="PF15982"/>
    </source>
</evidence>
<keyword evidence="1" id="KW-0812">Transmembrane</keyword>
<organism evidence="3">
    <name type="scientific">Arcella intermedia</name>
    <dbReference type="NCBI Taxonomy" id="1963864"/>
    <lineage>
        <taxon>Eukaryota</taxon>
        <taxon>Amoebozoa</taxon>
        <taxon>Tubulinea</taxon>
        <taxon>Elardia</taxon>
        <taxon>Arcellinida</taxon>
        <taxon>Sphaerothecina</taxon>
        <taxon>Arcellidae</taxon>
        <taxon>Arcella</taxon>
    </lineage>
</organism>
<feature type="transmembrane region" description="Helical" evidence="1">
    <location>
        <begin position="275"/>
        <end position="299"/>
    </location>
</feature>
<evidence type="ECO:0000256" key="1">
    <source>
        <dbReference type="SAM" id="Phobius"/>
    </source>
</evidence>
<keyword evidence="1" id="KW-1133">Transmembrane helix</keyword>
<dbReference type="AlphaFoldDB" id="A0A6B2L4Z8"/>
<proteinExistence type="predicted"/>
<feature type="transmembrane region" description="Helical" evidence="1">
    <location>
        <begin position="248"/>
        <end position="268"/>
    </location>
</feature>
<dbReference type="InterPro" id="IPR026749">
    <property type="entry name" value="Tmem135"/>
</dbReference>
<reference evidence="3" key="1">
    <citation type="journal article" date="2020" name="J. Eukaryot. Microbiol.">
        <title>De novo Sequencing, Assembly and Annotation of the Transcriptome for the Free-Living Testate Amoeba Arcella intermedia.</title>
        <authorList>
            <person name="Ribeiro G.M."/>
            <person name="Porfirio-Sousa A.L."/>
            <person name="Maurer-Alcala X.X."/>
            <person name="Katz L.A."/>
            <person name="Lahr D.J.G."/>
        </authorList>
    </citation>
    <scope>NUCLEOTIDE SEQUENCE</scope>
</reference>
<keyword evidence="1" id="KW-0472">Membrane</keyword>
<dbReference type="PANTHER" id="PTHR12459:SF6">
    <property type="entry name" value="GB|AAD46013.1"/>
    <property type="match status" value="1"/>
</dbReference>
<protein>
    <recommendedName>
        <fullName evidence="2">Transmembrane protein 135 N-terminal domain-containing protein</fullName>
    </recommendedName>
</protein>
<dbReference type="EMBL" id="GIBP01003070">
    <property type="protein sequence ID" value="NDV32039.1"/>
    <property type="molecule type" value="Transcribed_RNA"/>
</dbReference>
<dbReference type="PANTHER" id="PTHR12459">
    <property type="entry name" value="TRANSMEMBRANE PROTEIN 135-RELATED"/>
    <property type="match status" value="1"/>
</dbReference>
<sequence>MAFGIRYAVSAVLRCFVLLKKGDFWGLLSLNKLFSEKYMIAREDAVRVGLATGGFGAIYNLVTSLAERYMDRQALNGKQHFVGGLLGGLTMLFLEKDSRRTLSLQVLGRVLECVYNALKSRGWWHFWGSNWNHGDTLLFCLASAQIMYAYVMRPETLDDSYYKFIVKSGPIDEVVLQQVRNNNRGRPLDVNRIVEYVTRRNPNADRAGLASEVLEKLTVIPCSVLHPHNESCVMNALEVLRLSFKKILPIYATLTFVPLLLLKFGSFIKHPLARIWTATLSTIQSSLFLGTFVMVYMSVVCLQRKVVSEDFRFTYWLSGFIASLSLLIEKKSRRSELALYALPRGIDSLYMLLLDRKWMASLPQGELILFCISMGSIMYFYDNESHTMSPFLKNILDWVIGRRHQKSVPKEREQDKEHLKK</sequence>
<feature type="domain" description="Transmembrane protein 135 N-terminal" evidence="2">
    <location>
        <begin position="224"/>
        <end position="342"/>
    </location>
</feature>
<name>A0A6B2L4Z8_9EUKA</name>